<sequence>MSKSVSQSRKRPRWPTGKVSASEAEISRFQPDSIEDPSCIRPVTAGYNGMAFTAWVTLPEEKTPDVHRSFHKSYIGGQTSAGVPAQVSSDRGLKLRGLSQNSFRVASKRDVNITKRKLAITEKRSYGLRLH</sequence>
<evidence type="ECO:0000256" key="1">
    <source>
        <dbReference type="SAM" id="MobiDB-lite"/>
    </source>
</evidence>
<keyword evidence="3" id="KW-1185">Reference proteome</keyword>
<evidence type="ECO:0000313" key="2">
    <source>
        <dbReference type="EMBL" id="GBM79584.1"/>
    </source>
</evidence>
<gene>
    <name evidence="2" type="ORF">AVEN_11395_1</name>
</gene>
<dbReference type="Proteomes" id="UP000499080">
    <property type="component" value="Unassembled WGS sequence"/>
</dbReference>
<organism evidence="2 3">
    <name type="scientific">Araneus ventricosus</name>
    <name type="common">Orbweaver spider</name>
    <name type="synonym">Epeira ventricosa</name>
    <dbReference type="NCBI Taxonomy" id="182803"/>
    <lineage>
        <taxon>Eukaryota</taxon>
        <taxon>Metazoa</taxon>
        <taxon>Ecdysozoa</taxon>
        <taxon>Arthropoda</taxon>
        <taxon>Chelicerata</taxon>
        <taxon>Arachnida</taxon>
        <taxon>Araneae</taxon>
        <taxon>Araneomorphae</taxon>
        <taxon>Entelegynae</taxon>
        <taxon>Araneoidea</taxon>
        <taxon>Araneidae</taxon>
        <taxon>Araneus</taxon>
    </lineage>
</organism>
<comment type="caution">
    <text evidence="2">The sequence shown here is derived from an EMBL/GenBank/DDBJ whole genome shotgun (WGS) entry which is preliminary data.</text>
</comment>
<name>A0A4Y2IPJ5_ARAVE</name>
<feature type="region of interest" description="Disordered" evidence="1">
    <location>
        <begin position="1"/>
        <end position="28"/>
    </location>
</feature>
<evidence type="ECO:0000313" key="3">
    <source>
        <dbReference type="Proteomes" id="UP000499080"/>
    </source>
</evidence>
<dbReference type="EMBL" id="BGPR01002829">
    <property type="protein sequence ID" value="GBM79584.1"/>
    <property type="molecule type" value="Genomic_DNA"/>
</dbReference>
<accession>A0A4Y2IPJ5</accession>
<reference evidence="2 3" key="1">
    <citation type="journal article" date="2019" name="Sci. Rep.">
        <title>Orb-weaving spider Araneus ventricosus genome elucidates the spidroin gene catalogue.</title>
        <authorList>
            <person name="Kono N."/>
            <person name="Nakamura H."/>
            <person name="Ohtoshi R."/>
            <person name="Moran D.A.P."/>
            <person name="Shinohara A."/>
            <person name="Yoshida Y."/>
            <person name="Fujiwara M."/>
            <person name="Mori M."/>
            <person name="Tomita M."/>
            <person name="Arakawa K."/>
        </authorList>
    </citation>
    <scope>NUCLEOTIDE SEQUENCE [LARGE SCALE GENOMIC DNA]</scope>
</reference>
<protein>
    <submittedName>
        <fullName evidence="2">Uncharacterized protein</fullName>
    </submittedName>
</protein>
<dbReference type="AlphaFoldDB" id="A0A4Y2IPJ5"/>
<proteinExistence type="predicted"/>